<proteinExistence type="predicted"/>
<reference evidence="2 3" key="1">
    <citation type="submission" date="2019-09" db="EMBL/GenBank/DDBJ databases">
        <authorList>
            <person name="Chandra G."/>
            <person name="Truman W A."/>
        </authorList>
    </citation>
    <scope>NUCLEOTIDE SEQUENCE [LARGE SCALE GENOMIC DNA]</scope>
    <source>
        <strain evidence="2">PS862</strain>
    </source>
</reference>
<keyword evidence="1" id="KW-0472">Membrane</keyword>
<dbReference type="OrthoDB" id="6855623at2"/>
<evidence type="ECO:0000313" key="2">
    <source>
        <dbReference type="EMBL" id="VVO71341.1"/>
    </source>
</evidence>
<feature type="transmembrane region" description="Helical" evidence="1">
    <location>
        <begin position="211"/>
        <end position="234"/>
    </location>
</feature>
<name>A0A5E7I3M8_PSEFL</name>
<evidence type="ECO:0008006" key="4">
    <source>
        <dbReference type="Google" id="ProtNLM"/>
    </source>
</evidence>
<protein>
    <recommendedName>
        <fullName evidence="4">EpsG family protein</fullName>
    </recommendedName>
</protein>
<feature type="transmembrane region" description="Helical" evidence="1">
    <location>
        <begin position="315"/>
        <end position="331"/>
    </location>
</feature>
<dbReference type="InterPro" id="IPR049458">
    <property type="entry name" value="EpsG-like"/>
</dbReference>
<dbReference type="Proteomes" id="UP000385207">
    <property type="component" value="Unassembled WGS sequence"/>
</dbReference>
<feature type="transmembrane region" description="Helical" evidence="1">
    <location>
        <begin position="106"/>
        <end position="125"/>
    </location>
</feature>
<dbReference type="AlphaFoldDB" id="A0A5E7I3M8"/>
<sequence length="369" mass="42528">MNSTTVLVIYLLFSWSISALLHKDKSIIEKDRIANFHKLLFFSIPALAVGFYFVALRPFNAGGDTVPYILAYNRISSPLTATQYAMYGNELLFWPVQAIIKNFVEVRGWLISNYLIIALLSFFSYKKVTQHTKISPFLFALVFMTFFSVYTGNAMRQVYAVPLGLMAFYYCFQKNYFKYLLLLAAAIFFHWSAVIFLLSPLFSRLPNKLKYYIAIPIIAVLSSFLLTNITHLLADLTGFEWFTFKENIYINGGRVSHIEEVWKTFNFWLCILMYLSLVLTRIVLVEEFQNITKYLLMFISIMLFTVGSPDISERYMVSFIFLTPLITAIIIQKVKIDSTSKSFLYAILFLLMAGLVYTRPSAIVTLGIN</sequence>
<accession>A0A5E7I3M8</accession>
<keyword evidence="1" id="KW-0812">Transmembrane</keyword>
<dbReference type="RefSeq" id="WP_150783553.1">
    <property type="nucleotide sequence ID" value="NZ_CABVII010000004.1"/>
</dbReference>
<feature type="transmembrane region" description="Helical" evidence="1">
    <location>
        <begin position="179"/>
        <end position="199"/>
    </location>
</feature>
<feature type="transmembrane region" description="Helical" evidence="1">
    <location>
        <begin position="137"/>
        <end position="159"/>
    </location>
</feature>
<feature type="transmembrane region" description="Helical" evidence="1">
    <location>
        <begin position="6"/>
        <end position="22"/>
    </location>
</feature>
<feature type="transmembrane region" description="Helical" evidence="1">
    <location>
        <begin position="34"/>
        <end position="55"/>
    </location>
</feature>
<dbReference type="EMBL" id="CABVII010000004">
    <property type="protein sequence ID" value="VVO71341.1"/>
    <property type="molecule type" value="Genomic_DNA"/>
</dbReference>
<gene>
    <name evidence="2" type="ORF">PS862_01353</name>
</gene>
<dbReference type="Pfam" id="PF14897">
    <property type="entry name" value="EpsG"/>
    <property type="match status" value="1"/>
</dbReference>
<keyword evidence="1" id="KW-1133">Transmembrane helix</keyword>
<organism evidence="2 3">
    <name type="scientific">Pseudomonas fluorescens</name>
    <dbReference type="NCBI Taxonomy" id="294"/>
    <lineage>
        <taxon>Bacteria</taxon>
        <taxon>Pseudomonadati</taxon>
        <taxon>Pseudomonadota</taxon>
        <taxon>Gammaproteobacteria</taxon>
        <taxon>Pseudomonadales</taxon>
        <taxon>Pseudomonadaceae</taxon>
        <taxon>Pseudomonas</taxon>
    </lineage>
</organism>
<feature type="transmembrane region" description="Helical" evidence="1">
    <location>
        <begin position="291"/>
        <end position="309"/>
    </location>
</feature>
<evidence type="ECO:0000313" key="3">
    <source>
        <dbReference type="Proteomes" id="UP000385207"/>
    </source>
</evidence>
<feature type="transmembrane region" description="Helical" evidence="1">
    <location>
        <begin position="265"/>
        <end position="284"/>
    </location>
</feature>
<evidence type="ECO:0000256" key="1">
    <source>
        <dbReference type="SAM" id="Phobius"/>
    </source>
</evidence>
<feature type="transmembrane region" description="Helical" evidence="1">
    <location>
        <begin position="343"/>
        <end position="368"/>
    </location>
</feature>